<evidence type="ECO:0000256" key="1">
    <source>
        <dbReference type="PROSITE-ProRule" id="PRU00187"/>
    </source>
</evidence>
<dbReference type="GeneTree" id="ENSGT00960000189866"/>
<evidence type="ECO:0000313" key="4">
    <source>
        <dbReference type="Ensembl" id="ENSBMSP00010013159.1"/>
    </source>
</evidence>
<protein>
    <recommendedName>
        <fullName evidence="3">SCAN box domain-containing protein</fullName>
    </recommendedName>
</protein>
<keyword evidence="1" id="KW-0539">Nucleus</keyword>
<feature type="domain" description="SCAN box" evidence="3">
    <location>
        <begin position="1"/>
        <end position="37"/>
    </location>
</feature>
<feature type="compositionally biased region" description="Basic residues" evidence="2">
    <location>
        <begin position="114"/>
        <end position="123"/>
    </location>
</feature>
<organism evidence="4">
    <name type="scientific">Balaenoptera musculus</name>
    <name type="common">Blue whale</name>
    <dbReference type="NCBI Taxonomy" id="9771"/>
    <lineage>
        <taxon>Eukaryota</taxon>
        <taxon>Metazoa</taxon>
        <taxon>Chordata</taxon>
        <taxon>Craniata</taxon>
        <taxon>Vertebrata</taxon>
        <taxon>Euteleostomi</taxon>
        <taxon>Mammalia</taxon>
        <taxon>Eutheria</taxon>
        <taxon>Laurasiatheria</taxon>
        <taxon>Artiodactyla</taxon>
        <taxon>Whippomorpha</taxon>
        <taxon>Cetacea</taxon>
        <taxon>Mysticeti</taxon>
        <taxon>Balaenopteridae</taxon>
        <taxon>Balaenoptera</taxon>
    </lineage>
</organism>
<dbReference type="GO" id="GO:0005634">
    <property type="term" value="C:nucleus"/>
    <property type="evidence" value="ECO:0007669"/>
    <property type="project" value="UniProtKB-SubCell"/>
</dbReference>
<name>A0A8C0CXY8_BALMU</name>
<reference evidence="4" key="1">
    <citation type="submission" date="2023-09" db="UniProtKB">
        <authorList>
            <consortium name="Ensembl"/>
        </authorList>
    </citation>
    <scope>IDENTIFICATION</scope>
</reference>
<evidence type="ECO:0000256" key="2">
    <source>
        <dbReference type="SAM" id="MobiDB-lite"/>
    </source>
</evidence>
<sequence>MLQRLLFTLPVEASTWVKLHHPKKATEGAPLWEDVTKIFEGDGTVNLQRHICGLHPGGVGAAGPCSPESVPGGDAGELWEPGLSGISASQTWCDFPVGEGRRTMADGERDFRRSKSRLGRNRNQKVSLKE</sequence>
<feature type="region of interest" description="Disordered" evidence="2">
    <location>
        <begin position="99"/>
        <end position="130"/>
    </location>
</feature>
<dbReference type="OMA" id="MFKEEGT"/>
<dbReference type="InterPro" id="IPR003309">
    <property type="entry name" value="SCAN_dom"/>
</dbReference>
<proteinExistence type="predicted"/>
<accession>A0A8C0CXY8</accession>
<comment type="subcellular location">
    <subcellularLocation>
        <location evidence="1">Nucleus</location>
    </subcellularLocation>
</comment>
<evidence type="ECO:0000259" key="3">
    <source>
        <dbReference type="PROSITE" id="PS50804"/>
    </source>
</evidence>
<dbReference type="AlphaFoldDB" id="A0A8C0CXY8"/>
<dbReference type="Ensembl" id="ENSBMST00010014608.1">
    <property type="protein sequence ID" value="ENSBMSP00010013159.1"/>
    <property type="gene ID" value="ENSBMSG00010009632.1"/>
</dbReference>
<feature type="compositionally biased region" description="Basic and acidic residues" evidence="2">
    <location>
        <begin position="99"/>
        <end position="113"/>
    </location>
</feature>
<dbReference type="PROSITE" id="PS50804">
    <property type="entry name" value="SCAN_BOX"/>
    <property type="match status" value="1"/>
</dbReference>